<evidence type="ECO:0000256" key="5">
    <source>
        <dbReference type="ARBA" id="ARBA00023065"/>
    </source>
</evidence>
<evidence type="ECO:0000256" key="4">
    <source>
        <dbReference type="ARBA" id="ARBA00022840"/>
    </source>
</evidence>
<dbReference type="CDD" id="cd18111">
    <property type="entry name" value="ATP-synt_V_A-type_alpha_C"/>
    <property type="match status" value="1"/>
</dbReference>
<dbReference type="Gene3D" id="1.10.1140.10">
    <property type="entry name" value="Bovine Mitochondrial F1-atpase, Atp Synthase Beta Chain, Chain D, domain 3"/>
    <property type="match status" value="1"/>
</dbReference>
<dbReference type="EMBL" id="AUZX01015525">
    <property type="protein sequence ID" value="EQD28754.1"/>
    <property type="molecule type" value="Genomic_DNA"/>
</dbReference>
<reference evidence="6" key="1">
    <citation type="submission" date="2013-08" db="EMBL/GenBank/DDBJ databases">
        <authorList>
            <person name="Mendez C."/>
            <person name="Richter M."/>
            <person name="Ferrer M."/>
            <person name="Sanchez J."/>
        </authorList>
    </citation>
    <scope>NUCLEOTIDE SEQUENCE</scope>
</reference>
<comment type="caution">
    <text evidence="6">The sequence shown here is derived from an EMBL/GenBank/DDBJ whole genome shotgun (WGS) entry which is preliminary data.</text>
</comment>
<dbReference type="InterPro" id="IPR024034">
    <property type="entry name" value="ATPase_F1/V1_b/a_C"/>
</dbReference>
<reference evidence="6" key="2">
    <citation type="journal article" date="2014" name="ISME J.">
        <title>Microbial stratification in low pH oxic and suboxic macroscopic growths along an acid mine drainage.</title>
        <authorList>
            <person name="Mendez-Garcia C."/>
            <person name="Mesa V."/>
            <person name="Sprenger R.R."/>
            <person name="Richter M."/>
            <person name="Diez M.S."/>
            <person name="Solano J."/>
            <person name="Bargiela R."/>
            <person name="Golyshina O.V."/>
            <person name="Manteca A."/>
            <person name="Ramos J.L."/>
            <person name="Gallego J.R."/>
            <person name="Llorente I."/>
            <person name="Martins Dos Santos V.A."/>
            <person name="Jensen O.N."/>
            <person name="Pelaez A.I."/>
            <person name="Sanchez J."/>
            <person name="Ferrer M."/>
        </authorList>
    </citation>
    <scope>NUCLEOTIDE SEQUENCE</scope>
</reference>
<sequence length="87" mass="9621">SAYDDVDTYTSITKQYRMLRAILGFGDREQEAIGKGATVAQLQGLPVRQKLSRMKWIPEADLKNQFDAVENEMRDSVQELTAGAGGA</sequence>
<evidence type="ECO:0000313" key="6">
    <source>
        <dbReference type="EMBL" id="EQD28754.1"/>
    </source>
</evidence>
<keyword evidence="4" id="KW-0067">ATP-binding</keyword>
<accession>T0ZJ49</accession>
<organism evidence="6">
    <name type="scientific">mine drainage metagenome</name>
    <dbReference type="NCBI Taxonomy" id="410659"/>
    <lineage>
        <taxon>unclassified sequences</taxon>
        <taxon>metagenomes</taxon>
        <taxon>ecological metagenomes</taxon>
    </lineage>
</organism>
<gene>
    <name evidence="6" type="ORF">B1A_21020</name>
</gene>
<keyword evidence="3" id="KW-0547">Nucleotide-binding</keyword>
<name>T0ZJ49_9ZZZZ</name>
<keyword evidence="5" id="KW-0406">Ion transport</keyword>
<feature type="non-terminal residue" evidence="6">
    <location>
        <position position="1"/>
    </location>
</feature>
<protein>
    <submittedName>
        <fullName evidence="6">V-type ATP synthase subunit A</fullName>
    </submittedName>
</protein>
<evidence type="ECO:0000256" key="1">
    <source>
        <dbReference type="ARBA" id="ARBA00008936"/>
    </source>
</evidence>
<comment type="similarity">
    <text evidence="1">Belongs to the ATPase alpha/beta chains family.</text>
</comment>
<evidence type="ECO:0000256" key="3">
    <source>
        <dbReference type="ARBA" id="ARBA00022741"/>
    </source>
</evidence>
<dbReference type="AlphaFoldDB" id="T0ZJ49"/>
<dbReference type="GO" id="GO:0006811">
    <property type="term" value="P:monoatomic ion transport"/>
    <property type="evidence" value="ECO:0007669"/>
    <property type="project" value="UniProtKB-KW"/>
</dbReference>
<evidence type="ECO:0000256" key="2">
    <source>
        <dbReference type="ARBA" id="ARBA00022448"/>
    </source>
</evidence>
<keyword evidence="2" id="KW-0813">Transport</keyword>
<proteinExistence type="inferred from homology"/>